<dbReference type="InterPro" id="IPR012337">
    <property type="entry name" value="RNaseH-like_sf"/>
</dbReference>
<accession>A0ABS1UHK7</accession>
<gene>
    <name evidence="3" type="ORF">JMJ56_32960</name>
</gene>
<dbReference type="SUPFAM" id="SSF53098">
    <property type="entry name" value="Ribonuclease H-like"/>
    <property type="match status" value="1"/>
</dbReference>
<proteinExistence type="predicted"/>
<evidence type="ECO:0000256" key="1">
    <source>
        <dbReference type="SAM" id="MobiDB-lite"/>
    </source>
</evidence>
<protein>
    <submittedName>
        <fullName evidence="3">Transposase</fullName>
    </submittedName>
</protein>
<feature type="compositionally biased region" description="Low complexity" evidence="1">
    <location>
        <begin position="86"/>
        <end position="95"/>
    </location>
</feature>
<reference evidence="3 4" key="1">
    <citation type="submission" date="2021-01" db="EMBL/GenBank/DDBJ databases">
        <title>Belnapia mucosa sp. nov. and Belnapia arida sp. nov., isolated from the Tabernas Desert (Almeria, Spain).</title>
        <authorList>
            <person name="Molina-Menor E."/>
            <person name="Vidal-Verdu A."/>
            <person name="Calonge A."/>
            <person name="Satari L."/>
            <person name="Pereto J."/>
            <person name="Porcar M."/>
        </authorList>
    </citation>
    <scope>NUCLEOTIDE SEQUENCE [LARGE SCALE GENOMIC DNA]</scope>
    <source>
        <strain evidence="3 4">T18</strain>
    </source>
</reference>
<dbReference type="PANTHER" id="PTHR47515:SF1">
    <property type="entry name" value="BLR2054 PROTEIN"/>
    <property type="match status" value="1"/>
</dbReference>
<evidence type="ECO:0000313" key="4">
    <source>
        <dbReference type="Proteomes" id="UP000660885"/>
    </source>
</evidence>
<dbReference type="Gene3D" id="3.30.420.10">
    <property type="entry name" value="Ribonuclease H-like superfamily/Ribonuclease H"/>
    <property type="match status" value="1"/>
</dbReference>
<feature type="domain" description="Integrase catalytic" evidence="2">
    <location>
        <begin position="39"/>
        <end position="84"/>
    </location>
</feature>
<dbReference type="EMBL" id="JAETWB010000125">
    <property type="protein sequence ID" value="MBL6082766.1"/>
    <property type="molecule type" value="Genomic_DNA"/>
</dbReference>
<evidence type="ECO:0000259" key="2">
    <source>
        <dbReference type="Pfam" id="PF13683"/>
    </source>
</evidence>
<dbReference type="Proteomes" id="UP000660885">
    <property type="component" value="Unassembled WGS sequence"/>
</dbReference>
<name>A0ABS1UHK7_9PROT</name>
<comment type="caution">
    <text evidence="3">The sequence shown here is derived from an EMBL/GenBank/DDBJ whole genome shotgun (WGS) entry which is preliminary data.</text>
</comment>
<evidence type="ECO:0000313" key="3">
    <source>
        <dbReference type="EMBL" id="MBL6082766.1"/>
    </source>
</evidence>
<dbReference type="Pfam" id="PF13683">
    <property type="entry name" value="rve_3"/>
    <property type="match status" value="1"/>
</dbReference>
<keyword evidence="4" id="KW-1185">Reference proteome</keyword>
<sequence length="105" mass="11357">MTVPLCDLFVEREPPGHIRSDKGPGSVGKEVCGWLGRVGVKTLFIEPGSAWENGYNASFNGKPRDELLDPEIFYSLREAEVLISAGGTTTRPGRTASVGLNRARP</sequence>
<organism evidence="3 4">
    <name type="scientific">Belnapia arida</name>
    <dbReference type="NCBI Taxonomy" id="2804533"/>
    <lineage>
        <taxon>Bacteria</taxon>
        <taxon>Pseudomonadati</taxon>
        <taxon>Pseudomonadota</taxon>
        <taxon>Alphaproteobacteria</taxon>
        <taxon>Acetobacterales</taxon>
        <taxon>Roseomonadaceae</taxon>
        <taxon>Belnapia</taxon>
    </lineage>
</organism>
<dbReference type="InterPro" id="IPR001584">
    <property type="entry name" value="Integrase_cat-core"/>
</dbReference>
<dbReference type="PANTHER" id="PTHR47515">
    <property type="entry name" value="LOW CALCIUM RESPONSE LOCUS PROTEIN T"/>
    <property type="match status" value="1"/>
</dbReference>
<feature type="region of interest" description="Disordered" evidence="1">
    <location>
        <begin position="85"/>
        <end position="105"/>
    </location>
</feature>
<dbReference type="InterPro" id="IPR036397">
    <property type="entry name" value="RNaseH_sf"/>
</dbReference>